<feature type="transmembrane region" description="Helical" evidence="5">
    <location>
        <begin position="149"/>
        <end position="167"/>
    </location>
</feature>
<dbReference type="InterPro" id="IPR022764">
    <property type="entry name" value="Peptidase_S54_rhomboid_dom"/>
</dbReference>
<evidence type="ECO:0000259" key="6">
    <source>
        <dbReference type="Pfam" id="PF01694"/>
    </source>
</evidence>
<dbReference type="InterPro" id="IPR035952">
    <property type="entry name" value="Rhomboid-like_sf"/>
</dbReference>
<feature type="domain" description="Peptidase S54 rhomboid" evidence="6">
    <location>
        <begin position="58"/>
        <end position="194"/>
    </location>
</feature>
<name>A0A239WHF5_9ACTN</name>
<dbReference type="eggNOG" id="COG0705">
    <property type="taxonomic scope" value="Bacteria"/>
</dbReference>
<dbReference type="GO" id="GO:0016020">
    <property type="term" value="C:membrane"/>
    <property type="evidence" value="ECO:0007669"/>
    <property type="project" value="UniProtKB-SubCell"/>
</dbReference>
<accession>A0A239WHF5</accession>
<dbReference type="SUPFAM" id="SSF144091">
    <property type="entry name" value="Rhomboid-like"/>
    <property type="match status" value="1"/>
</dbReference>
<sequence>MSTLTPREPAPPSRMHNALSSGATMLGIVAIMWILEGIDVVLGNSLDNLGIHAHTSAGLWQIFLAPWLHYGWAHLTSNSVPLFVLGWLVLVRSRRDWAISAVVIIICSGLAAWAFSPPGSITLGASGVIFGWLAFLLVKGLFTHKLSDIVIAVMVFLVYGSVLWGVLPGTSGVSWQGHMGGAIGGVASASLLHRHREPAAVTSSYPTNPYR</sequence>
<evidence type="ECO:0000256" key="3">
    <source>
        <dbReference type="ARBA" id="ARBA00022989"/>
    </source>
</evidence>
<dbReference type="PANTHER" id="PTHR43066">
    <property type="entry name" value="RHOMBOID-RELATED PROTEIN"/>
    <property type="match status" value="1"/>
</dbReference>
<gene>
    <name evidence="7" type="ORF">SAMEA4412665_01030</name>
</gene>
<comment type="subcellular location">
    <subcellularLocation>
        <location evidence="1">Membrane</location>
        <topology evidence="1">Multi-pass membrane protein</topology>
    </subcellularLocation>
</comment>
<evidence type="ECO:0000256" key="2">
    <source>
        <dbReference type="ARBA" id="ARBA00022692"/>
    </source>
</evidence>
<evidence type="ECO:0000256" key="1">
    <source>
        <dbReference type="ARBA" id="ARBA00004141"/>
    </source>
</evidence>
<proteinExistence type="predicted"/>
<feature type="transmembrane region" description="Helical" evidence="5">
    <location>
        <begin position="70"/>
        <end position="90"/>
    </location>
</feature>
<feature type="transmembrane region" description="Helical" evidence="5">
    <location>
        <begin position="17"/>
        <end position="35"/>
    </location>
</feature>
<evidence type="ECO:0000256" key="5">
    <source>
        <dbReference type="SAM" id="Phobius"/>
    </source>
</evidence>
<dbReference type="AlphaFoldDB" id="A0A239WHF5"/>
<dbReference type="Pfam" id="PF01694">
    <property type="entry name" value="Rhomboid"/>
    <property type="match status" value="1"/>
</dbReference>
<keyword evidence="3 5" id="KW-1133">Transmembrane helix</keyword>
<dbReference type="KEGG" id="cgrn:4412665_01030"/>
<feature type="transmembrane region" description="Helical" evidence="5">
    <location>
        <begin position="97"/>
        <end position="115"/>
    </location>
</feature>
<reference evidence="7 8" key="1">
    <citation type="submission" date="2017-06" db="EMBL/GenBank/DDBJ databases">
        <authorList>
            <consortium name="Pathogen Informatics"/>
        </authorList>
    </citation>
    <scope>NUCLEOTIDE SEQUENCE [LARGE SCALE GENOMIC DNA]</scope>
    <source>
        <strain evidence="7 8">NCTC11865</strain>
    </source>
</reference>
<keyword evidence="4 5" id="KW-0472">Membrane</keyword>
<dbReference type="EMBL" id="LT906441">
    <property type="protein sequence ID" value="SNV33897.1"/>
    <property type="molecule type" value="Genomic_DNA"/>
</dbReference>
<dbReference type="Proteomes" id="UP000215332">
    <property type="component" value="Chromosome 1"/>
</dbReference>
<keyword evidence="2 5" id="KW-0812">Transmembrane</keyword>
<evidence type="ECO:0000313" key="8">
    <source>
        <dbReference type="Proteomes" id="UP000215332"/>
    </source>
</evidence>
<evidence type="ECO:0000256" key="4">
    <source>
        <dbReference type="ARBA" id="ARBA00023136"/>
    </source>
</evidence>
<dbReference type="GO" id="GO:0004252">
    <property type="term" value="F:serine-type endopeptidase activity"/>
    <property type="evidence" value="ECO:0007669"/>
    <property type="project" value="InterPro"/>
</dbReference>
<feature type="transmembrane region" description="Helical" evidence="5">
    <location>
        <begin position="121"/>
        <end position="142"/>
    </location>
</feature>
<dbReference type="PANTHER" id="PTHR43066:SF11">
    <property type="entry name" value="PEPTIDASE S54 RHOMBOID DOMAIN-CONTAINING PROTEIN"/>
    <property type="match status" value="1"/>
</dbReference>
<organism evidence="7 8">
    <name type="scientific">Cutibacterium granulosum</name>
    <dbReference type="NCBI Taxonomy" id="33011"/>
    <lineage>
        <taxon>Bacteria</taxon>
        <taxon>Bacillati</taxon>
        <taxon>Actinomycetota</taxon>
        <taxon>Actinomycetes</taxon>
        <taxon>Propionibacteriales</taxon>
        <taxon>Propionibacteriaceae</taxon>
        <taxon>Cutibacterium</taxon>
    </lineage>
</organism>
<protein>
    <submittedName>
        <fullName evidence="7">Rhombosortase</fullName>
    </submittedName>
</protein>
<dbReference type="Gene3D" id="1.20.1540.10">
    <property type="entry name" value="Rhomboid-like"/>
    <property type="match status" value="1"/>
</dbReference>
<evidence type="ECO:0000313" key="7">
    <source>
        <dbReference type="EMBL" id="SNV33897.1"/>
    </source>
</evidence>